<dbReference type="EMBL" id="KZ825077">
    <property type="protein sequence ID" value="RAH53433.1"/>
    <property type="molecule type" value="Genomic_DNA"/>
</dbReference>
<dbReference type="RefSeq" id="XP_025511355.1">
    <property type="nucleotide sequence ID" value="XM_025654210.1"/>
</dbReference>
<gene>
    <name evidence="1" type="ORF">BO85DRAFT_158222</name>
</gene>
<dbReference type="GeneID" id="37157612"/>
<accession>A0A8G1QTM2</accession>
<evidence type="ECO:0000313" key="2">
    <source>
        <dbReference type="Proteomes" id="UP000249526"/>
    </source>
</evidence>
<proteinExistence type="predicted"/>
<organism evidence="1 2">
    <name type="scientific">Aspergillus piperis CBS 112811</name>
    <dbReference type="NCBI Taxonomy" id="1448313"/>
    <lineage>
        <taxon>Eukaryota</taxon>
        <taxon>Fungi</taxon>
        <taxon>Dikarya</taxon>
        <taxon>Ascomycota</taxon>
        <taxon>Pezizomycotina</taxon>
        <taxon>Eurotiomycetes</taxon>
        <taxon>Eurotiomycetidae</taxon>
        <taxon>Eurotiales</taxon>
        <taxon>Aspergillaceae</taxon>
        <taxon>Aspergillus</taxon>
        <taxon>Aspergillus subgen. Circumdati</taxon>
    </lineage>
</organism>
<sequence>MSVELLKLGLGLGKGIAQRTNQEKKSGALRWRGKIENLKKKERKKKKIDGKLVRRNSGVPTHRWSSLSAGKSGFIIEWVAFIIENLLFQKFSSSGTRVFCFDTVCSGNLLFIQEVVGPLMTADHIFSAMCRRAMPNLMVSRSGQEILPRGFKINPQRHRDGDG</sequence>
<dbReference type="Proteomes" id="UP000249526">
    <property type="component" value="Unassembled WGS sequence"/>
</dbReference>
<keyword evidence="2" id="KW-1185">Reference proteome</keyword>
<evidence type="ECO:0000313" key="1">
    <source>
        <dbReference type="EMBL" id="RAH53433.1"/>
    </source>
</evidence>
<protein>
    <submittedName>
        <fullName evidence="1">Uncharacterized protein</fullName>
    </submittedName>
</protein>
<name>A0A8G1QTM2_9EURO</name>
<dbReference type="AlphaFoldDB" id="A0A8G1QTM2"/>
<reference evidence="1 2" key="1">
    <citation type="submission" date="2018-02" db="EMBL/GenBank/DDBJ databases">
        <title>The genomes of Aspergillus section Nigri reveals drivers in fungal speciation.</title>
        <authorList>
            <consortium name="DOE Joint Genome Institute"/>
            <person name="Vesth T.C."/>
            <person name="Nybo J."/>
            <person name="Theobald S."/>
            <person name="Brandl J."/>
            <person name="Frisvad J.C."/>
            <person name="Nielsen K.F."/>
            <person name="Lyhne E.K."/>
            <person name="Kogle M.E."/>
            <person name="Kuo A."/>
            <person name="Riley R."/>
            <person name="Clum A."/>
            <person name="Nolan M."/>
            <person name="Lipzen A."/>
            <person name="Salamov A."/>
            <person name="Henrissat B."/>
            <person name="Wiebenga A."/>
            <person name="De vries R.P."/>
            <person name="Grigoriev I.V."/>
            <person name="Mortensen U.H."/>
            <person name="Andersen M.R."/>
            <person name="Baker S.E."/>
        </authorList>
    </citation>
    <scope>NUCLEOTIDE SEQUENCE [LARGE SCALE GENOMIC DNA]</scope>
    <source>
        <strain evidence="1 2">CBS 112811</strain>
    </source>
</reference>